<evidence type="ECO:0000256" key="6">
    <source>
        <dbReference type="SAM" id="Phobius"/>
    </source>
</evidence>
<feature type="transmembrane region" description="Helical" evidence="6">
    <location>
        <begin position="7"/>
        <end position="27"/>
    </location>
</feature>
<dbReference type="PANTHER" id="PTHR37481:SF1">
    <property type="entry name" value="LIPOPOLYSACCHARIDE EXPORT SYSTEM PROTEIN LPTC"/>
    <property type="match status" value="1"/>
</dbReference>
<dbReference type="GO" id="GO:0005886">
    <property type="term" value="C:plasma membrane"/>
    <property type="evidence" value="ECO:0007669"/>
    <property type="project" value="InterPro"/>
</dbReference>
<dbReference type="GO" id="GO:0017089">
    <property type="term" value="F:glycolipid transfer activity"/>
    <property type="evidence" value="ECO:0007669"/>
    <property type="project" value="TreeGrafter"/>
</dbReference>
<organism evidence="7 8">
    <name type="scientific">Halomicronema hongdechloris C2206</name>
    <dbReference type="NCBI Taxonomy" id="1641165"/>
    <lineage>
        <taxon>Bacteria</taxon>
        <taxon>Bacillati</taxon>
        <taxon>Cyanobacteriota</taxon>
        <taxon>Cyanophyceae</taxon>
        <taxon>Nodosilineales</taxon>
        <taxon>Nodosilineaceae</taxon>
        <taxon>Halomicronema</taxon>
    </lineage>
</organism>
<evidence type="ECO:0000256" key="3">
    <source>
        <dbReference type="ARBA" id="ARBA00022692"/>
    </source>
</evidence>
<keyword evidence="1" id="KW-1003">Cell membrane</keyword>
<evidence type="ECO:0000256" key="4">
    <source>
        <dbReference type="ARBA" id="ARBA00022989"/>
    </source>
</evidence>
<accession>A0A1Z3HFR8</accession>
<dbReference type="InterPro" id="IPR010664">
    <property type="entry name" value="LipoPS_assembly_LptC-rel"/>
</dbReference>
<dbReference type="Pfam" id="PF06835">
    <property type="entry name" value="LptC"/>
    <property type="match status" value="2"/>
</dbReference>
<keyword evidence="8" id="KW-1185">Reference proteome</keyword>
<reference evidence="7 8" key="1">
    <citation type="journal article" date="2016" name="Biochim. Biophys. Acta">
        <title>Characterization of red-shifted phycobilisomes isolated from the chlorophyll f-containing cyanobacterium Halomicronema hongdechloris.</title>
        <authorList>
            <person name="Li Y."/>
            <person name="Lin Y."/>
            <person name="Garvey C.J."/>
            <person name="Birch D."/>
            <person name="Corkery R.W."/>
            <person name="Loughlin P.C."/>
            <person name="Scheer H."/>
            <person name="Willows R.D."/>
            <person name="Chen M."/>
        </authorList>
    </citation>
    <scope>NUCLEOTIDE SEQUENCE [LARGE SCALE GENOMIC DNA]</scope>
    <source>
        <strain evidence="7 8">C2206</strain>
    </source>
</reference>
<dbReference type="Proteomes" id="UP000191901">
    <property type="component" value="Chromosome"/>
</dbReference>
<dbReference type="OrthoDB" id="460011at2"/>
<dbReference type="AlphaFoldDB" id="A0A1Z3HFR8"/>
<dbReference type="EMBL" id="CP021983">
    <property type="protein sequence ID" value="ASC69125.1"/>
    <property type="molecule type" value="Genomic_DNA"/>
</dbReference>
<name>A0A1Z3HFR8_9CYAN</name>
<dbReference type="PANTHER" id="PTHR37481">
    <property type="entry name" value="LIPOPOLYSACCHARIDE EXPORT SYSTEM PROTEIN LPTC"/>
    <property type="match status" value="1"/>
</dbReference>
<evidence type="ECO:0000256" key="1">
    <source>
        <dbReference type="ARBA" id="ARBA00022475"/>
    </source>
</evidence>
<keyword evidence="4 6" id="KW-1133">Transmembrane helix</keyword>
<gene>
    <name evidence="7" type="primary">lptC</name>
    <name evidence="7" type="ORF">XM38_000510</name>
</gene>
<dbReference type="KEGG" id="hhg:XM38_000510"/>
<dbReference type="InterPro" id="IPR026265">
    <property type="entry name" value="LptC"/>
</dbReference>
<keyword evidence="2" id="KW-0997">Cell inner membrane</keyword>
<dbReference type="GO" id="GO:0030288">
    <property type="term" value="C:outer membrane-bounded periplasmic space"/>
    <property type="evidence" value="ECO:0007669"/>
    <property type="project" value="TreeGrafter"/>
</dbReference>
<dbReference type="STRING" id="1641165.XM38_02715"/>
<keyword evidence="3 6" id="KW-0812">Transmembrane</keyword>
<evidence type="ECO:0000313" key="8">
    <source>
        <dbReference type="Proteomes" id="UP000191901"/>
    </source>
</evidence>
<sequence>MGKGRRLAIGLVGLGIALATASVWLVLTTRQDRQLRQNGTESEAIDSELFLQDVTLEQSDENGDILWRVKADEVNYGPDRKVAQVTNPDGELFQDGRVVYRVTAERGEIRENGKVIFLQENIVARGIDNKMVLRGQQLEWHPDKDEMILRDGITGDHPQVDATAQEARIYNQAQRIELIGNVVATSVVEDPQTQPWVKLQTEWLEWLWAEERLRTDRPLTVEQFEQEKVRDTVTGQEGEMDLARRIVTLRDDVNLQLLEFPLQARSDVMTWLVSEEEIRINQPLRLYQPEDKITITAQQGVMDLRRTVAVLQQQVEAVGQTRDARLKADRMTWDGTDQTIVATGNVFYQQGDPAVTLRGPRAVGRLDNETIVVNGGRVVTEITPN</sequence>
<dbReference type="Gene3D" id="2.60.450.10">
    <property type="entry name" value="Lipopolysaccharide (LPS) transport protein A like domain"/>
    <property type="match status" value="3"/>
</dbReference>
<dbReference type="RefSeq" id="WP_080805695.1">
    <property type="nucleotide sequence ID" value="NZ_CP021983.2"/>
</dbReference>
<dbReference type="NCBIfam" id="TIGR04409">
    <property type="entry name" value="LptC_YrbK"/>
    <property type="match status" value="1"/>
</dbReference>
<protein>
    <submittedName>
        <fullName evidence="7">Lipopolysaccharide export system protein LptC</fullName>
    </submittedName>
</protein>
<evidence type="ECO:0000256" key="5">
    <source>
        <dbReference type="ARBA" id="ARBA00023136"/>
    </source>
</evidence>
<dbReference type="InterPro" id="IPR052363">
    <property type="entry name" value="LPS_export_LptC"/>
</dbReference>
<keyword evidence="5 6" id="KW-0472">Membrane</keyword>
<proteinExistence type="predicted"/>
<evidence type="ECO:0000256" key="2">
    <source>
        <dbReference type="ARBA" id="ARBA00022519"/>
    </source>
</evidence>
<dbReference type="GO" id="GO:0015221">
    <property type="term" value="F:lipopolysaccharide transmembrane transporter activity"/>
    <property type="evidence" value="ECO:0007669"/>
    <property type="project" value="InterPro"/>
</dbReference>
<evidence type="ECO:0000313" key="7">
    <source>
        <dbReference type="EMBL" id="ASC69125.1"/>
    </source>
</evidence>